<dbReference type="Pfam" id="PF02319">
    <property type="entry name" value="WHD_E2F_TDP"/>
    <property type="match status" value="1"/>
</dbReference>
<evidence type="ECO:0000256" key="6">
    <source>
        <dbReference type="SAM" id="Coils"/>
    </source>
</evidence>
<evidence type="ECO:0000256" key="2">
    <source>
        <dbReference type="ARBA" id="ARBA00023015"/>
    </source>
</evidence>
<keyword evidence="6" id="KW-0175">Coiled coil</keyword>
<dbReference type="InterPro" id="IPR015633">
    <property type="entry name" value="E2F"/>
</dbReference>
<dbReference type="EMBL" id="HAAD01003859">
    <property type="protein sequence ID" value="CDG70091.1"/>
    <property type="molecule type" value="mRNA"/>
</dbReference>
<accession>T2MDH0</accession>
<dbReference type="GO" id="GO:0000981">
    <property type="term" value="F:DNA-binding transcription factor activity, RNA polymerase II-specific"/>
    <property type="evidence" value="ECO:0007669"/>
    <property type="project" value="TreeGrafter"/>
</dbReference>
<comment type="subcellular location">
    <subcellularLocation>
        <location evidence="5">Nucleus</location>
    </subcellularLocation>
</comment>
<keyword evidence="3 5" id="KW-0238">DNA-binding</keyword>
<dbReference type="InterPro" id="IPR003316">
    <property type="entry name" value="E2F_WHTH_DNA-bd_dom"/>
</dbReference>
<dbReference type="FunFam" id="1.10.10.10:FF:000008">
    <property type="entry name" value="E2F transcription factor 1"/>
    <property type="match status" value="1"/>
</dbReference>
<dbReference type="InterPro" id="IPR037241">
    <property type="entry name" value="E2F-DP_heterodim"/>
</dbReference>
<evidence type="ECO:0000256" key="7">
    <source>
        <dbReference type="SAM" id="MobiDB-lite"/>
    </source>
</evidence>
<keyword evidence="5" id="KW-0539">Nucleus</keyword>
<evidence type="ECO:0000256" key="3">
    <source>
        <dbReference type="ARBA" id="ARBA00023125"/>
    </source>
</evidence>
<feature type="compositionally biased region" description="Polar residues" evidence="7">
    <location>
        <begin position="38"/>
        <end position="64"/>
    </location>
</feature>
<name>T2MDH0_HYDVU</name>
<sequence>RLKRKNLKFLSAYLTIMNTTYLDIPEVFEGKKSSRSMYESTQFNSSPGTPSDSQFKQSFSTPANDRSKRNQPRPQVKRKLDLEHKAVLQQQNRQQEPVAMQPLQPIIFTTFKTPSKVFMANSQTKQIIRSAPQPIAPATFKTKLNSPALEEKLAVQKSPACERRYETSLGILTKRFVSLLRNSVSGILDLNQAAELLDVQKRRIYDITNVLEGIGVIEKNSKNNIKWVGAKHLENQNDNIADVENQEEAILATNLVDLHQDIEDLKLSEAKLDELIQQCQNEMKQCSGAKHYNKHSYVTYQDIRGIKDFNNKTVIAIKAPPETKLEVPDPNESIQIWLKSSNGPIDVYLCPENKENVPPSNDRLDECAYSDSTSSVSEFSPFNNENLCSPGNLSQSSGYFDECQFSSYDANTTLSSMNCDALHINKLDSEDFIAYNESCYQNELSISPLISLEPNFKAEDYLFSLDCNEGISDLFDVDTFL</sequence>
<dbReference type="InterPro" id="IPR032198">
    <property type="entry name" value="E2F_CC-MB"/>
</dbReference>
<proteinExistence type="evidence at transcript level"/>
<dbReference type="CDD" id="cd14660">
    <property type="entry name" value="E2F_DD"/>
    <property type="match status" value="1"/>
</dbReference>
<dbReference type="PANTHER" id="PTHR12081:SF107">
    <property type="entry name" value="E2E3"/>
    <property type="match status" value="1"/>
</dbReference>
<evidence type="ECO:0000313" key="9">
    <source>
        <dbReference type="EMBL" id="CDG70091.1"/>
    </source>
</evidence>
<dbReference type="Pfam" id="PF16421">
    <property type="entry name" value="E2F_CC-MB"/>
    <property type="match status" value="1"/>
</dbReference>
<dbReference type="GO" id="GO:0046983">
    <property type="term" value="F:protein dimerization activity"/>
    <property type="evidence" value="ECO:0007669"/>
    <property type="project" value="InterPro"/>
</dbReference>
<reference evidence="9" key="1">
    <citation type="journal article" date="2013" name="Genome Biol. Evol.">
        <title>Punctuated emergences of genetic and phenotypic innovations in eumetazoan, bilaterian, euteleostome, and hominidae ancestors.</title>
        <authorList>
            <person name="Wenger Y."/>
            <person name="Galliot B."/>
        </authorList>
    </citation>
    <scope>NUCLEOTIDE SEQUENCE</scope>
    <source>
        <tissue evidence="9">Whole animals</tissue>
    </source>
</reference>
<dbReference type="SUPFAM" id="SSF144074">
    <property type="entry name" value="E2F-DP heterodimerization region"/>
    <property type="match status" value="1"/>
</dbReference>
<evidence type="ECO:0000259" key="8">
    <source>
        <dbReference type="SMART" id="SM01372"/>
    </source>
</evidence>
<keyword evidence="4 5" id="KW-0804">Transcription</keyword>
<dbReference type="Gene3D" id="1.10.10.10">
    <property type="entry name" value="Winged helix-like DNA-binding domain superfamily/Winged helix DNA-binding domain"/>
    <property type="match status" value="1"/>
</dbReference>
<dbReference type="SMART" id="SM01372">
    <property type="entry name" value="E2F_TDP"/>
    <property type="match status" value="1"/>
</dbReference>
<dbReference type="Gene3D" id="6.10.250.540">
    <property type="match status" value="1"/>
</dbReference>
<gene>
    <name evidence="9" type="primary">E2F2</name>
</gene>
<evidence type="ECO:0000256" key="5">
    <source>
        <dbReference type="RuleBase" id="RU003796"/>
    </source>
</evidence>
<keyword evidence="2 5" id="KW-0805">Transcription regulation</keyword>
<dbReference type="GO" id="GO:0090575">
    <property type="term" value="C:RNA polymerase II transcription regulator complex"/>
    <property type="evidence" value="ECO:0007669"/>
    <property type="project" value="TreeGrafter"/>
</dbReference>
<feature type="coiled-coil region" evidence="6">
    <location>
        <begin position="233"/>
        <end position="285"/>
    </location>
</feature>
<dbReference type="InterPro" id="IPR036390">
    <property type="entry name" value="WH_DNA-bd_sf"/>
</dbReference>
<dbReference type="AlphaFoldDB" id="T2MDH0"/>
<organism evidence="9">
    <name type="scientific">Hydra vulgaris</name>
    <name type="common">Hydra</name>
    <name type="synonym">Hydra attenuata</name>
    <dbReference type="NCBI Taxonomy" id="6087"/>
    <lineage>
        <taxon>Eukaryota</taxon>
        <taxon>Metazoa</taxon>
        <taxon>Cnidaria</taxon>
        <taxon>Hydrozoa</taxon>
        <taxon>Hydroidolina</taxon>
        <taxon>Anthoathecata</taxon>
        <taxon>Aplanulata</taxon>
        <taxon>Hydridae</taxon>
        <taxon>Hydra</taxon>
    </lineage>
</organism>
<protein>
    <submittedName>
        <fullName evidence="9">Transcription factor E2F2</fullName>
    </submittedName>
</protein>
<feature type="domain" description="E2F/DP family winged-helix DNA-binding" evidence="8">
    <location>
        <begin position="164"/>
        <end position="229"/>
    </location>
</feature>
<dbReference type="GO" id="GO:0000978">
    <property type="term" value="F:RNA polymerase II cis-regulatory region sequence-specific DNA binding"/>
    <property type="evidence" value="ECO:0007669"/>
    <property type="project" value="InterPro"/>
</dbReference>
<dbReference type="OrthoDB" id="1743261at2759"/>
<feature type="region of interest" description="Disordered" evidence="7">
    <location>
        <begin position="38"/>
        <end position="79"/>
    </location>
</feature>
<evidence type="ECO:0000256" key="1">
    <source>
        <dbReference type="ARBA" id="ARBA00010940"/>
    </source>
</evidence>
<feature type="non-terminal residue" evidence="9">
    <location>
        <position position="1"/>
    </location>
</feature>
<evidence type="ECO:0000256" key="4">
    <source>
        <dbReference type="ARBA" id="ARBA00023163"/>
    </source>
</evidence>
<dbReference type="SUPFAM" id="SSF46785">
    <property type="entry name" value="Winged helix' DNA-binding domain"/>
    <property type="match status" value="1"/>
</dbReference>
<dbReference type="PANTHER" id="PTHR12081">
    <property type="entry name" value="TRANSCRIPTION FACTOR E2F"/>
    <property type="match status" value="1"/>
</dbReference>
<comment type="similarity">
    <text evidence="1 5">Belongs to the E2F/DP family.</text>
</comment>
<dbReference type="InterPro" id="IPR036388">
    <property type="entry name" value="WH-like_DNA-bd_sf"/>
</dbReference>